<dbReference type="GO" id="GO:0043161">
    <property type="term" value="P:proteasome-mediated ubiquitin-dependent protein catabolic process"/>
    <property type="evidence" value="ECO:0007669"/>
    <property type="project" value="TreeGrafter"/>
</dbReference>
<dbReference type="InterPro" id="IPR011042">
    <property type="entry name" value="6-blade_b-propeller_TolB-like"/>
</dbReference>
<dbReference type="EMBL" id="JAKMXF010000144">
    <property type="protein sequence ID" value="KAI6656605.1"/>
    <property type="molecule type" value="Genomic_DNA"/>
</dbReference>
<dbReference type="GO" id="GO:0061630">
    <property type="term" value="F:ubiquitin protein ligase activity"/>
    <property type="evidence" value="ECO:0007669"/>
    <property type="project" value="TreeGrafter"/>
</dbReference>
<accession>A0AAV7K7F1</accession>
<dbReference type="PANTHER" id="PTHR24104:SF25">
    <property type="entry name" value="PROTEIN LIN-41"/>
    <property type="match status" value="1"/>
</dbReference>
<feature type="repeat" description="NHL" evidence="2">
    <location>
        <begin position="236"/>
        <end position="280"/>
    </location>
</feature>
<comment type="caution">
    <text evidence="4">The sequence shown here is derived from an EMBL/GenBank/DDBJ whole genome shotgun (WGS) entry which is preliminary data.</text>
</comment>
<evidence type="ECO:0000256" key="1">
    <source>
        <dbReference type="ARBA" id="ARBA00022737"/>
    </source>
</evidence>
<dbReference type="Pfam" id="PF17170">
    <property type="entry name" value="DUF5128"/>
    <property type="match status" value="1"/>
</dbReference>
<keyword evidence="5" id="KW-1185">Reference proteome</keyword>
<dbReference type="Proteomes" id="UP001165289">
    <property type="component" value="Unassembled WGS sequence"/>
</dbReference>
<dbReference type="CDD" id="cd05819">
    <property type="entry name" value="NHL"/>
    <property type="match status" value="1"/>
</dbReference>
<name>A0AAV7K7F1_9METZ</name>
<dbReference type="GO" id="GO:0008270">
    <property type="term" value="F:zinc ion binding"/>
    <property type="evidence" value="ECO:0007669"/>
    <property type="project" value="UniProtKB-KW"/>
</dbReference>
<reference evidence="4 5" key="1">
    <citation type="journal article" date="2023" name="BMC Biol.">
        <title>The compact genome of the sponge Oopsacas minuta (Hexactinellida) is lacking key metazoan core genes.</title>
        <authorList>
            <person name="Santini S."/>
            <person name="Schenkelaars Q."/>
            <person name="Jourda C."/>
            <person name="Duchesne M."/>
            <person name="Belahbib H."/>
            <person name="Rocher C."/>
            <person name="Selva M."/>
            <person name="Riesgo A."/>
            <person name="Vervoort M."/>
            <person name="Leys S.P."/>
            <person name="Kodjabachian L."/>
            <person name="Le Bivic A."/>
            <person name="Borchiellini C."/>
            <person name="Claverie J.M."/>
            <person name="Renard E."/>
        </authorList>
    </citation>
    <scope>NUCLEOTIDE SEQUENCE [LARGE SCALE GENOMIC DNA]</scope>
    <source>
        <strain evidence="4">SPO-2</strain>
    </source>
</reference>
<gene>
    <name evidence="4" type="ORF">LOD99_1400</name>
</gene>
<protein>
    <submittedName>
        <fullName evidence="4">PEP-CTERM domain protein</fullName>
    </submittedName>
</protein>
<keyword evidence="3" id="KW-0175">Coiled coil</keyword>
<dbReference type="PROSITE" id="PS51125">
    <property type="entry name" value="NHL"/>
    <property type="match status" value="3"/>
</dbReference>
<organism evidence="4 5">
    <name type="scientific">Oopsacas minuta</name>
    <dbReference type="NCBI Taxonomy" id="111878"/>
    <lineage>
        <taxon>Eukaryota</taxon>
        <taxon>Metazoa</taxon>
        <taxon>Porifera</taxon>
        <taxon>Hexactinellida</taxon>
        <taxon>Hexasterophora</taxon>
        <taxon>Lyssacinosida</taxon>
        <taxon>Leucopsacidae</taxon>
        <taxon>Oopsacas</taxon>
    </lineage>
</organism>
<proteinExistence type="predicted"/>
<sequence>MASIGVDERDEFLSNLNSVRNDVKTKFSHAHLLLHEREAILLRQLEELEDSYKQQYLRENKQMKELLATKEQLQFALKGNENKITLSAMLAPLEAKLRELEEGGDELQRIELNWSRVEELENLLTAIGTIKLTKEIDYTRRKIPVLSACIYKENTTRLGQFAYPGVIAIHPVTNNLFISDGSNNRVQVFDKFCEFLFSFSKRMNFPSGISFHDNQVYVTQYLANSVNIYLTNGEYVQSLGSSGDKELEFKYPLRICISEYANNIYISDYGNSRVQVLNTDLTFNSFILGGKKPKDVQVTENEIFILDGSDPCLHVYNYEHQLIRELISFGKGGSDIMNSLFFCIDRYSNILLTDCFTCSVLIFSKEGKLIHKFGKSGNNAGEFIDPHGIAIDSNGKIVVVSTNPKHCIQFF</sequence>
<feature type="repeat" description="NHL" evidence="2">
    <location>
        <begin position="159"/>
        <end position="192"/>
    </location>
</feature>
<evidence type="ECO:0000256" key="3">
    <source>
        <dbReference type="SAM" id="Coils"/>
    </source>
</evidence>
<evidence type="ECO:0000313" key="4">
    <source>
        <dbReference type="EMBL" id="KAI6656605.1"/>
    </source>
</evidence>
<dbReference type="PANTHER" id="PTHR24104">
    <property type="entry name" value="E3 UBIQUITIN-PROTEIN LIGASE NHLRC1-RELATED"/>
    <property type="match status" value="1"/>
</dbReference>
<dbReference type="InterPro" id="IPR050952">
    <property type="entry name" value="TRIM-NHL_E3_ligases"/>
</dbReference>
<feature type="coiled-coil region" evidence="3">
    <location>
        <begin position="42"/>
        <end position="113"/>
    </location>
</feature>
<evidence type="ECO:0000313" key="5">
    <source>
        <dbReference type="Proteomes" id="UP001165289"/>
    </source>
</evidence>
<keyword evidence="1" id="KW-0677">Repeat</keyword>
<dbReference type="Gene3D" id="2.120.10.30">
    <property type="entry name" value="TolB, C-terminal domain"/>
    <property type="match status" value="1"/>
</dbReference>
<dbReference type="InterPro" id="IPR001258">
    <property type="entry name" value="NHL_repeat"/>
</dbReference>
<dbReference type="GO" id="GO:0000209">
    <property type="term" value="P:protein polyubiquitination"/>
    <property type="evidence" value="ECO:0007669"/>
    <property type="project" value="TreeGrafter"/>
</dbReference>
<evidence type="ECO:0000256" key="2">
    <source>
        <dbReference type="PROSITE-ProRule" id="PRU00504"/>
    </source>
</evidence>
<feature type="repeat" description="NHL" evidence="2">
    <location>
        <begin position="370"/>
        <end position="411"/>
    </location>
</feature>
<dbReference type="AlphaFoldDB" id="A0AAV7K7F1"/>
<dbReference type="SUPFAM" id="SSF63829">
    <property type="entry name" value="Calcium-dependent phosphotriesterase"/>
    <property type="match status" value="1"/>
</dbReference>